<protein>
    <submittedName>
        <fullName evidence="7">Phospholipase A and acyltransferase 4</fullName>
    </submittedName>
</protein>
<dbReference type="Pfam" id="PF04970">
    <property type="entry name" value="LRAT"/>
    <property type="match status" value="1"/>
</dbReference>
<keyword evidence="3" id="KW-0378">Hydrolase</keyword>
<evidence type="ECO:0000256" key="4">
    <source>
        <dbReference type="ARBA" id="ARBA00023098"/>
    </source>
</evidence>
<dbReference type="InterPro" id="IPR051496">
    <property type="entry name" value="H-rev107_PLA/AT"/>
</dbReference>
<dbReference type="Proteomes" id="UP000694890">
    <property type="component" value="Linkage group LG15"/>
</dbReference>
<name>A0AAJ7PYB6_LATCA</name>
<evidence type="ECO:0000259" key="5">
    <source>
        <dbReference type="PROSITE" id="PS51934"/>
    </source>
</evidence>
<dbReference type="PANTHER" id="PTHR13943:SF37">
    <property type="entry name" value="PHOSPHOLIPASE A AND ACYLTRANSFERASE 1"/>
    <property type="match status" value="1"/>
</dbReference>
<dbReference type="PROSITE" id="PS51934">
    <property type="entry name" value="LRAT"/>
    <property type="match status" value="1"/>
</dbReference>
<dbReference type="RefSeq" id="XP_018541722.1">
    <property type="nucleotide sequence ID" value="XM_018686206.2"/>
</dbReference>
<dbReference type="GO" id="GO:0016410">
    <property type="term" value="F:N-acyltransferase activity"/>
    <property type="evidence" value="ECO:0007669"/>
    <property type="project" value="TreeGrafter"/>
</dbReference>
<dbReference type="InterPro" id="IPR007053">
    <property type="entry name" value="LRAT_dom"/>
</dbReference>
<dbReference type="GO" id="GO:0005737">
    <property type="term" value="C:cytoplasm"/>
    <property type="evidence" value="ECO:0007669"/>
    <property type="project" value="TreeGrafter"/>
</dbReference>
<proteinExistence type="inferred from homology"/>
<dbReference type="GO" id="GO:0070292">
    <property type="term" value="P:N-acylphosphatidylethanolamine metabolic process"/>
    <property type="evidence" value="ECO:0007669"/>
    <property type="project" value="TreeGrafter"/>
</dbReference>
<dbReference type="GO" id="GO:0008970">
    <property type="term" value="F:phospholipase A1 activity"/>
    <property type="evidence" value="ECO:0007669"/>
    <property type="project" value="TreeGrafter"/>
</dbReference>
<evidence type="ECO:0000256" key="2">
    <source>
        <dbReference type="ARBA" id="ARBA00022679"/>
    </source>
</evidence>
<dbReference type="AlphaFoldDB" id="A0AAJ7PYB6"/>
<evidence type="ECO:0000256" key="3">
    <source>
        <dbReference type="ARBA" id="ARBA00022801"/>
    </source>
</evidence>
<dbReference type="PANTHER" id="PTHR13943">
    <property type="entry name" value="HRAS-LIKE SUPPRESSOR - RELATED"/>
    <property type="match status" value="1"/>
</dbReference>
<keyword evidence="4" id="KW-0443">Lipid metabolism</keyword>
<comment type="similarity">
    <text evidence="1">Belongs to the H-rev107 family.</text>
</comment>
<dbReference type="GeneID" id="108889632"/>
<dbReference type="Gene3D" id="3.90.1720.10">
    <property type="entry name" value="endopeptidase domain like (from Nostoc punctiforme)"/>
    <property type="match status" value="1"/>
</dbReference>
<keyword evidence="7" id="KW-0012">Acyltransferase</keyword>
<evidence type="ECO:0000313" key="7">
    <source>
        <dbReference type="RefSeq" id="XP_018541722.1"/>
    </source>
</evidence>
<dbReference type="KEGG" id="lcf:108889632"/>
<reference evidence="7" key="1">
    <citation type="submission" date="2025-08" db="UniProtKB">
        <authorList>
            <consortium name="RefSeq"/>
        </authorList>
    </citation>
    <scope>IDENTIFICATION</scope>
    <source>
        <tissue evidence="7">Brain</tissue>
    </source>
</reference>
<keyword evidence="2" id="KW-0808">Transferase</keyword>
<accession>A0AAJ7PYB6</accession>
<sequence length="189" mass="21910">MDLLGNWNSMFSQMTWRQTDQSVSTAEIGDLIEFVNPLLGLSLWGVYVGEGHVIHFGVGDENMTQKACRSFLQQMAPKSSGDRVLKKTRICTQRITDIKVPPGTRIRVNNNEHNLVLSTQEAMRHRCETFLHQEFKYDLMNFNSEHFATFVRYGHAVCNQIPFKKKNEPHKDTTQTLQMIMQQRMETET</sequence>
<feature type="domain" description="LRAT" evidence="5">
    <location>
        <begin position="33"/>
        <end position="160"/>
    </location>
</feature>
<dbReference type="GO" id="GO:0004623">
    <property type="term" value="F:phospholipase A2 activity"/>
    <property type="evidence" value="ECO:0007669"/>
    <property type="project" value="TreeGrafter"/>
</dbReference>
<evidence type="ECO:0000256" key="1">
    <source>
        <dbReference type="ARBA" id="ARBA00007824"/>
    </source>
</evidence>
<organism evidence="6 7">
    <name type="scientific">Lates calcarifer</name>
    <name type="common">Barramundi</name>
    <name type="synonym">Holocentrus calcarifer</name>
    <dbReference type="NCBI Taxonomy" id="8187"/>
    <lineage>
        <taxon>Eukaryota</taxon>
        <taxon>Metazoa</taxon>
        <taxon>Chordata</taxon>
        <taxon>Craniata</taxon>
        <taxon>Vertebrata</taxon>
        <taxon>Euteleostomi</taxon>
        <taxon>Actinopterygii</taxon>
        <taxon>Neopterygii</taxon>
        <taxon>Teleostei</taxon>
        <taxon>Neoteleostei</taxon>
        <taxon>Acanthomorphata</taxon>
        <taxon>Carangaria</taxon>
        <taxon>Carangaria incertae sedis</taxon>
        <taxon>Centropomidae</taxon>
        <taxon>Lates</taxon>
    </lineage>
</organism>
<gene>
    <name evidence="7" type="primary">LOC108889632</name>
</gene>
<evidence type="ECO:0000313" key="6">
    <source>
        <dbReference type="Proteomes" id="UP000694890"/>
    </source>
</evidence>